<reference evidence="2 3" key="1">
    <citation type="journal article" date="2024" name="Commun. Biol.">
        <title>Comparative genomic analysis of thermophilic fungi reveals convergent evolutionary adaptations and gene losses.</title>
        <authorList>
            <person name="Steindorff A.S."/>
            <person name="Aguilar-Pontes M.V."/>
            <person name="Robinson A.J."/>
            <person name="Andreopoulos B."/>
            <person name="LaButti K."/>
            <person name="Kuo A."/>
            <person name="Mondo S."/>
            <person name="Riley R."/>
            <person name="Otillar R."/>
            <person name="Haridas S."/>
            <person name="Lipzen A."/>
            <person name="Grimwood J."/>
            <person name="Schmutz J."/>
            <person name="Clum A."/>
            <person name="Reid I.D."/>
            <person name="Moisan M.C."/>
            <person name="Butler G."/>
            <person name="Nguyen T.T.M."/>
            <person name="Dewar K."/>
            <person name="Conant G."/>
            <person name="Drula E."/>
            <person name="Henrissat B."/>
            <person name="Hansel C."/>
            <person name="Singer S."/>
            <person name="Hutchinson M.I."/>
            <person name="de Vries R.P."/>
            <person name="Natvig D.O."/>
            <person name="Powell A.J."/>
            <person name="Tsang A."/>
            <person name="Grigoriev I.V."/>
        </authorList>
    </citation>
    <scope>NUCLEOTIDE SEQUENCE [LARGE SCALE GENOMIC DNA]</scope>
    <source>
        <strain evidence="2 3">ATCC 22073</strain>
    </source>
</reference>
<gene>
    <name evidence="2" type="ORF">VTJ83DRAFT_5384</name>
</gene>
<name>A0ABR4D6P2_9PEZI</name>
<sequence length="139" mass="15289">MHPSPELPALLTRLLPTIHNARTTLNLNLLAAETTLSSSKFLTMPSSASLTGLNLTWGSLDWSGWDWWSRCAGGLNALFTAVRAAADDEDRLLNGIWIGLVIVEALMVLGVVANVLAGRWERRKRVEKVRVKRSRSLGV</sequence>
<keyword evidence="1" id="KW-0472">Membrane</keyword>
<dbReference type="RefSeq" id="XP_070864759.1">
    <property type="nucleotide sequence ID" value="XM_071011978.1"/>
</dbReference>
<dbReference type="Proteomes" id="UP001600064">
    <property type="component" value="Unassembled WGS sequence"/>
</dbReference>
<evidence type="ECO:0000313" key="2">
    <source>
        <dbReference type="EMBL" id="KAL2266032.1"/>
    </source>
</evidence>
<feature type="transmembrane region" description="Helical" evidence="1">
    <location>
        <begin position="96"/>
        <end position="117"/>
    </location>
</feature>
<protein>
    <recommendedName>
        <fullName evidence="4">Transmembrane protein</fullName>
    </recommendedName>
</protein>
<dbReference type="EMBL" id="JAZGUE010000005">
    <property type="protein sequence ID" value="KAL2266032.1"/>
    <property type="molecule type" value="Genomic_DNA"/>
</dbReference>
<accession>A0ABR4D6P2</accession>
<comment type="caution">
    <text evidence="2">The sequence shown here is derived from an EMBL/GenBank/DDBJ whole genome shotgun (WGS) entry which is preliminary data.</text>
</comment>
<evidence type="ECO:0008006" key="4">
    <source>
        <dbReference type="Google" id="ProtNLM"/>
    </source>
</evidence>
<keyword evidence="1" id="KW-1133">Transmembrane helix</keyword>
<evidence type="ECO:0000313" key="3">
    <source>
        <dbReference type="Proteomes" id="UP001600064"/>
    </source>
</evidence>
<keyword evidence="1" id="KW-0812">Transmembrane</keyword>
<dbReference type="GeneID" id="98126622"/>
<evidence type="ECO:0000256" key="1">
    <source>
        <dbReference type="SAM" id="Phobius"/>
    </source>
</evidence>
<proteinExistence type="predicted"/>
<keyword evidence="3" id="KW-1185">Reference proteome</keyword>
<organism evidence="2 3">
    <name type="scientific">Remersonia thermophila</name>
    <dbReference type="NCBI Taxonomy" id="72144"/>
    <lineage>
        <taxon>Eukaryota</taxon>
        <taxon>Fungi</taxon>
        <taxon>Dikarya</taxon>
        <taxon>Ascomycota</taxon>
        <taxon>Pezizomycotina</taxon>
        <taxon>Sordariomycetes</taxon>
        <taxon>Sordariomycetidae</taxon>
        <taxon>Sordariales</taxon>
        <taxon>Sordariales incertae sedis</taxon>
        <taxon>Remersonia</taxon>
    </lineage>
</organism>